<dbReference type="AlphaFoldDB" id="A0A2S0PEP3"/>
<evidence type="ECO:0000313" key="1">
    <source>
        <dbReference type="EMBL" id="AVY95727.1"/>
    </source>
</evidence>
<dbReference type="RefSeq" id="WP_107890120.1">
    <property type="nucleotide sequence ID" value="NZ_CP028519.1"/>
</dbReference>
<keyword evidence="2" id="KW-1185">Reference proteome</keyword>
<protein>
    <submittedName>
        <fullName evidence="1">Uncharacterized protein</fullName>
    </submittedName>
</protein>
<accession>A0A2S0PEP3</accession>
<proteinExistence type="predicted"/>
<dbReference type="KEGG" id="maer:DAI18_18020"/>
<gene>
    <name evidence="1" type="ORF">DAI18_18020</name>
</gene>
<dbReference type="EMBL" id="CP028519">
    <property type="protein sequence ID" value="AVY95727.1"/>
    <property type="molecule type" value="Genomic_DNA"/>
</dbReference>
<name>A0A2S0PEP3_9NEIS</name>
<organism evidence="1 2">
    <name type="scientific">Microvirgula aerodenitrificans</name>
    <dbReference type="NCBI Taxonomy" id="57480"/>
    <lineage>
        <taxon>Bacteria</taxon>
        <taxon>Pseudomonadati</taxon>
        <taxon>Pseudomonadota</taxon>
        <taxon>Betaproteobacteria</taxon>
        <taxon>Neisseriales</taxon>
        <taxon>Aquaspirillaceae</taxon>
        <taxon>Microvirgula</taxon>
    </lineage>
</organism>
<reference evidence="1 2" key="1">
    <citation type="submission" date="2018-04" db="EMBL/GenBank/DDBJ databases">
        <title>Denitrifier Microvirgula.</title>
        <authorList>
            <person name="Anderson E."/>
            <person name="Jang J."/>
            <person name="Ishii S."/>
        </authorList>
    </citation>
    <scope>NUCLEOTIDE SEQUENCE [LARGE SCALE GENOMIC DNA]</scope>
    <source>
        <strain evidence="1 2">BE2.4</strain>
    </source>
</reference>
<dbReference type="Proteomes" id="UP000244173">
    <property type="component" value="Chromosome"/>
</dbReference>
<evidence type="ECO:0000313" key="2">
    <source>
        <dbReference type="Proteomes" id="UP000244173"/>
    </source>
</evidence>
<sequence>MPTMFYRVGQRAECHSFTPLVDDAATDLAEQAAADYWQRTSIANSRRPLHISLFDERGQLYGTFSVAVEQPPIYRATPTTAMQRAAA</sequence>